<dbReference type="InterPro" id="IPR011051">
    <property type="entry name" value="RmlC_Cupin_sf"/>
</dbReference>
<dbReference type="PANTHER" id="PTHR13903:SF8">
    <property type="entry name" value="PIRIN"/>
    <property type="match status" value="1"/>
</dbReference>
<sequence length="155" mass="17836">MYLDYRMQKHQTVEQAVPKEYSGFVYMLSGKAYFGGDEGASSTNKKEEKNEKAAVDLSRNHAVVNTTPEQPFEGQAHQALILSRGDDGETDHLRIKTTDQEAHFVEPIVMDRLFIMNTKEETQQALKDFRESKNGFERAKEWRSTIAPKGYRLKF</sequence>
<dbReference type="EMBL" id="JAAAIN010000797">
    <property type="protein sequence ID" value="KAG0310763.1"/>
    <property type="molecule type" value="Genomic_DNA"/>
</dbReference>
<proteinExistence type="predicted"/>
<dbReference type="Gene3D" id="2.60.120.10">
    <property type="entry name" value="Jelly Rolls"/>
    <property type="match status" value="1"/>
</dbReference>
<feature type="compositionally biased region" description="Basic and acidic residues" evidence="1">
    <location>
        <begin position="44"/>
        <end position="54"/>
    </location>
</feature>
<evidence type="ECO:0000313" key="3">
    <source>
        <dbReference type="Proteomes" id="UP000823405"/>
    </source>
</evidence>
<dbReference type="InterPro" id="IPR012093">
    <property type="entry name" value="Pirin"/>
</dbReference>
<keyword evidence="3" id="KW-1185">Reference proteome</keyword>
<protein>
    <submittedName>
        <fullName evidence="2">Uncharacterized protein</fullName>
    </submittedName>
</protein>
<dbReference type="PANTHER" id="PTHR13903">
    <property type="entry name" value="PIRIN-RELATED"/>
    <property type="match status" value="1"/>
</dbReference>
<dbReference type="SUPFAM" id="SSF51182">
    <property type="entry name" value="RmlC-like cupins"/>
    <property type="match status" value="1"/>
</dbReference>
<feature type="region of interest" description="Disordered" evidence="1">
    <location>
        <begin position="37"/>
        <end position="59"/>
    </location>
</feature>
<evidence type="ECO:0000256" key="1">
    <source>
        <dbReference type="SAM" id="MobiDB-lite"/>
    </source>
</evidence>
<dbReference type="Proteomes" id="UP000823405">
    <property type="component" value="Unassembled WGS sequence"/>
</dbReference>
<accession>A0A9P6ULW7</accession>
<dbReference type="CDD" id="cd02247">
    <property type="entry name" value="cupin_pirin_C"/>
    <property type="match status" value="1"/>
</dbReference>
<gene>
    <name evidence="2" type="ORF">BGZ97_012323</name>
</gene>
<evidence type="ECO:0000313" key="2">
    <source>
        <dbReference type="EMBL" id="KAG0310763.1"/>
    </source>
</evidence>
<name>A0A9P6ULW7_9FUNG</name>
<dbReference type="InterPro" id="IPR014710">
    <property type="entry name" value="RmlC-like_jellyroll"/>
</dbReference>
<dbReference type="GO" id="GO:0008127">
    <property type="term" value="F:quercetin 2,3-dioxygenase activity"/>
    <property type="evidence" value="ECO:0007669"/>
    <property type="project" value="TreeGrafter"/>
</dbReference>
<comment type="caution">
    <text evidence="2">The sequence shown here is derived from an EMBL/GenBank/DDBJ whole genome shotgun (WGS) entry which is preliminary data.</text>
</comment>
<organism evidence="2 3">
    <name type="scientific">Linnemannia gamsii</name>
    <dbReference type="NCBI Taxonomy" id="64522"/>
    <lineage>
        <taxon>Eukaryota</taxon>
        <taxon>Fungi</taxon>
        <taxon>Fungi incertae sedis</taxon>
        <taxon>Mucoromycota</taxon>
        <taxon>Mortierellomycotina</taxon>
        <taxon>Mortierellomycetes</taxon>
        <taxon>Mortierellales</taxon>
        <taxon>Mortierellaceae</taxon>
        <taxon>Linnemannia</taxon>
    </lineage>
</organism>
<dbReference type="AlphaFoldDB" id="A0A9P6ULW7"/>
<dbReference type="GO" id="GO:0005634">
    <property type="term" value="C:nucleus"/>
    <property type="evidence" value="ECO:0007669"/>
    <property type="project" value="TreeGrafter"/>
</dbReference>
<dbReference type="OrthoDB" id="198735at2759"/>
<reference evidence="2" key="1">
    <citation type="journal article" date="2020" name="Fungal Divers.">
        <title>Resolving the Mortierellaceae phylogeny through synthesis of multi-gene phylogenetics and phylogenomics.</title>
        <authorList>
            <person name="Vandepol N."/>
            <person name="Liber J."/>
            <person name="Desiro A."/>
            <person name="Na H."/>
            <person name="Kennedy M."/>
            <person name="Barry K."/>
            <person name="Grigoriev I.V."/>
            <person name="Miller A.N."/>
            <person name="O'Donnell K."/>
            <person name="Stajich J.E."/>
            <person name="Bonito G."/>
        </authorList>
    </citation>
    <scope>NUCLEOTIDE SEQUENCE</scope>
    <source>
        <strain evidence="2">NVP60</strain>
    </source>
</reference>